<evidence type="ECO:0000313" key="2">
    <source>
        <dbReference type="EMBL" id="QJA89162.1"/>
    </source>
</evidence>
<feature type="region of interest" description="Disordered" evidence="1">
    <location>
        <begin position="103"/>
        <end position="168"/>
    </location>
</feature>
<sequence length="338" mass="36739">MTSKELATAEVECLKLKKAINENHHLAQSAAAEAVERGVLTGELLLRWKELLPHGRFESFVETHFDGSLRTAQTYMQVAKELNALPKAQRTALLKQERSIAGLISHSKKGKPGGVSSSSSTSTPASSGPASGEALDSPAGGPGHGAQTQHQAADRPDAHPSAGESSNLGKCPNCGGDTWDEDFDGWACSQCHHPHGEPLRGPDLGHVHTEPEAAQEPIATILVYPDGWVAAFDEFWKQCPGSLKLVIRDQIQETTRRGSGFQSPSVSEVKAYCDERNNGIDAETFIDYYASVGWKIGNKPMKDWKAAVRTWSRKKAESGGKKNWLKEYLNRDKSKDAV</sequence>
<gene>
    <name evidence="2" type="ORF">MM415B02597_0003</name>
</gene>
<organism evidence="2">
    <name type="scientific">viral metagenome</name>
    <dbReference type="NCBI Taxonomy" id="1070528"/>
    <lineage>
        <taxon>unclassified sequences</taxon>
        <taxon>metagenomes</taxon>
        <taxon>organismal metagenomes</taxon>
    </lineage>
</organism>
<name>A0A6M3L5R6_9ZZZZ</name>
<reference evidence="2" key="1">
    <citation type="submission" date="2020-03" db="EMBL/GenBank/DDBJ databases">
        <title>The deep terrestrial virosphere.</title>
        <authorList>
            <person name="Holmfeldt K."/>
            <person name="Nilsson E."/>
            <person name="Simone D."/>
            <person name="Lopez-Fernandez M."/>
            <person name="Wu X."/>
            <person name="de Brujin I."/>
            <person name="Lundin D."/>
            <person name="Andersson A."/>
            <person name="Bertilsson S."/>
            <person name="Dopson M."/>
        </authorList>
    </citation>
    <scope>NUCLEOTIDE SEQUENCE</scope>
    <source>
        <strain evidence="2">MM415B02597</strain>
    </source>
</reference>
<evidence type="ECO:0000256" key="1">
    <source>
        <dbReference type="SAM" id="MobiDB-lite"/>
    </source>
</evidence>
<proteinExistence type="predicted"/>
<dbReference type="AlphaFoldDB" id="A0A6M3L5R6"/>
<protein>
    <submittedName>
        <fullName evidence="2">Uncharacterized protein</fullName>
    </submittedName>
</protein>
<dbReference type="EMBL" id="MT142827">
    <property type="protein sequence ID" value="QJA89162.1"/>
    <property type="molecule type" value="Genomic_DNA"/>
</dbReference>
<accession>A0A6M3L5R6</accession>
<feature type="compositionally biased region" description="Low complexity" evidence="1">
    <location>
        <begin position="114"/>
        <end position="132"/>
    </location>
</feature>